<evidence type="ECO:0000313" key="3">
    <source>
        <dbReference type="Proteomes" id="UP000313645"/>
    </source>
</evidence>
<keyword evidence="1" id="KW-0812">Transmembrane</keyword>
<comment type="caution">
    <text evidence="2">The sequence shown here is derived from an EMBL/GenBank/DDBJ whole genome shotgun (WGS) entry which is preliminary data.</text>
</comment>
<dbReference type="Pfam" id="PF11162">
    <property type="entry name" value="DUF2946"/>
    <property type="match status" value="1"/>
</dbReference>
<dbReference type="InterPro" id="IPR021333">
    <property type="entry name" value="DUF2946"/>
</dbReference>
<accession>A0ABY1ZG64</accession>
<evidence type="ECO:0000313" key="2">
    <source>
        <dbReference type="EMBL" id="TBW50570.1"/>
    </source>
</evidence>
<sequence length="141" mass="15292">MNPTASPASVMSFQGWRQRLGASLALWAMVLIFAAPLWSKSMALMHHDGMGPDRAGHADPHAMADVPMVPPATDGPITFDHPECGYCVLLAHVTPMSPPPLTIAVPVRWSLTADRWPVRTVATRQLRYALAEVRAPPTFTG</sequence>
<name>A0ABY1ZG64_9GAMM</name>
<dbReference type="Proteomes" id="UP000313645">
    <property type="component" value="Unassembled WGS sequence"/>
</dbReference>
<evidence type="ECO:0000256" key="1">
    <source>
        <dbReference type="SAM" id="Phobius"/>
    </source>
</evidence>
<dbReference type="RefSeq" id="WP_131483306.1">
    <property type="nucleotide sequence ID" value="NZ_SJDL01000034.1"/>
</dbReference>
<dbReference type="EMBL" id="SJDL01000034">
    <property type="protein sequence ID" value="TBW50570.1"/>
    <property type="molecule type" value="Genomic_DNA"/>
</dbReference>
<gene>
    <name evidence="2" type="ORF">EZI54_18190</name>
</gene>
<keyword evidence="1" id="KW-1133">Transmembrane helix</keyword>
<proteinExistence type="predicted"/>
<keyword evidence="3" id="KW-1185">Reference proteome</keyword>
<feature type="transmembrane region" description="Helical" evidence="1">
    <location>
        <begin position="20"/>
        <end position="38"/>
    </location>
</feature>
<reference evidence="2 3" key="1">
    <citation type="submission" date="2019-02" db="EMBL/GenBank/DDBJ databases">
        <title>Marinobacter halodurans sp. nov., a marine bacterium isolated from sea tidal flat.</title>
        <authorList>
            <person name="Yoo Y."/>
            <person name="Lee D.W."/>
            <person name="Kim B.S."/>
            <person name="Kim J.-J."/>
        </authorList>
    </citation>
    <scope>NUCLEOTIDE SEQUENCE [LARGE SCALE GENOMIC DNA]</scope>
    <source>
        <strain evidence="2 3">YJ-S3-2</strain>
    </source>
</reference>
<keyword evidence="1" id="KW-0472">Membrane</keyword>
<organism evidence="2 3">
    <name type="scientific">Marinobacter halodurans</name>
    <dbReference type="NCBI Taxonomy" id="2528979"/>
    <lineage>
        <taxon>Bacteria</taxon>
        <taxon>Pseudomonadati</taxon>
        <taxon>Pseudomonadota</taxon>
        <taxon>Gammaproteobacteria</taxon>
        <taxon>Pseudomonadales</taxon>
        <taxon>Marinobacteraceae</taxon>
        <taxon>Marinobacter</taxon>
    </lineage>
</organism>
<protein>
    <submittedName>
        <fullName evidence="2">DUF2946 domain-containing protein</fullName>
    </submittedName>
</protein>